<dbReference type="AlphaFoldDB" id="A0A7C1ZM43"/>
<dbReference type="Pfam" id="PF13875">
    <property type="entry name" value="DUF4202"/>
    <property type="match status" value="1"/>
</dbReference>
<dbReference type="EMBL" id="DRIH01000132">
    <property type="protein sequence ID" value="HEC67945.1"/>
    <property type="molecule type" value="Genomic_DNA"/>
</dbReference>
<proteinExistence type="predicted"/>
<evidence type="ECO:0000313" key="1">
    <source>
        <dbReference type="EMBL" id="HEC67945.1"/>
    </source>
</evidence>
<gene>
    <name evidence="1" type="ORF">ENI35_03930</name>
</gene>
<dbReference type="Gene3D" id="1.10.3210.10">
    <property type="entry name" value="Hypothetical protein af1432"/>
    <property type="match status" value="1"/>
</dbReference>
<reference evidence="1" key="1">
    <citation type="journal article" date="2020" name="mSystems">
        <title>Genome- and Community-Level Interaction Insights into Carbon Utilization and Element Cycling Functions of Hydrothermarchaeota in Hydrothermal Sediment.</title>
        <authorList>
            <person name="Zhou Z."/>
            <person name="Liu Y."/>
            <person name="Xu W."/>
            <person name="Pan J."/>
            <person name="Luo Z.H."/>
            <person name="Li M."/>
        </authorList>
    </citation>
    <scope>NUCLEOTIDE SEQUENCE [LARGE SCALE GENOMIC DNA]</scope>
    <source>
        <strain evidence="1">HyVt-389</strain>
    </source>
</reference>
<accession>A0A7C1ZM43</accession>
<sequence>MIEVDELDCIKKKIEKIIEKSPIPEDPIHSKNTLKWVLKLKPDADDALQIAALGHDIERAISERKVKRQDYKEYDEFKEAHALNSAKILLEIMKECKASKVLMDEVFSLVAHHEKGGSEKAEILKNADTISFFDVNLPFYYLRNSVEETKRRFLWGYKKLPKELQRMVDEFDYNNRKLAALVKKWIK</sequence>
<protein>
    <submittedName>
        <fullName evidence="1">DUF4202 family protein</fullName>
    </submittedName>
</protein>
<dbReference type="InterPro" id="IPR025255">
    <property type="entry name" value="DUF4202"/>
</dbReference>
<organism evidence="1">
    <name type="scientific">Desulfofervidus auxilii</name>
    <dbReference type="NCBI Taxonomy" id="1621989"/>
    <lineage>
        <taxon>Bacteria</taxon>
        <taxon>Pseudomonadati</taxon>
        <taxon>Thermodesulfobacteriota</taxon>
        <taxon>Candidatus Desulfofervidia</taxon>
        <taxon>Candidatus Desulfofervidales</taxon>
        <taxon>Candidatus Desulfofervidaceae</taxon>
        <taxon>Candidatus Desulfofervidus</taxon>
    </lineage>
</organism>
<comment type="caution">
    <text evidence="1">The sequence shown here is derived from an EMBL/GenBank/DDBJ whole genome shotgun (WGS) entry which is preliminary data.</text>
</comment>
<name>A0A7C1ZM43_DESA2</name>
<dbReference type="Proteomes" id="UP000885738">
    <property type="component" value="Unassembled WGS sequence"/>
</dbReference>
<dbReference type="SUPFAM" id="SSF109604">
    <property type="entry name" value="HD-domain/PDEase-like"/>
    <property type="match status" value="1"/>
</dbReference>